<dbReference type="SUPFAM" id="SSF52540">
    <property type="entry name" value="P-loop containing nucleoside triphosphate hydrolases"/>
    <property type="match status" value="1"/>
</dbReference>
<dbReference type="GO" id="GO:0006281">
    <property type="term" value="P:DNA repair"/>
    <property type="evidence" value="ECO:0007669"/>
    <property type="project" value="TreeGrafter"/>
</dbReference>
<dbReference type="InterPro" id="IPR011545">
    <property type="entry name" value="DEAD/DEAH_box_helicase_dom"/>
</dbReference>
<keyword evidence="8" id="KW-0413">Isomerase</keyword>
<keyword evidence="4 15" id="KW-0378">Hydrolase</keyword>
<feature type="domain" description="Helicase C-terminal" evidence="14">
    <location>
        <begin position="225"/>
        <end position="386"/>
    </location>
</feature>
<dbReference type="GO" id="GO:0016787">
    <property type="term" value="F:hydrolase activity"/>
    <property type="evidence" value="ECO:0007669"/>
    <property type="project" value="UniProtKB-KW"/>
</dbReference>
<evidence type="ECO:0000256" key="11">
    <source>
        <dbReference type="ARBA" id="ARBA00044535"/>
    </source>
</evidence>
<keyword evidence="2" id="KW-0479">Metal-binding</keyword>
<protein>
    <recommendedName>
        <fullName evidence="11">ATP-dependent DNA helicase RecQ</fullName>
        <ecNumber evidence="10">5.6.2.4</ecNumber>
    </recommendedName>
    <alternativeName>
        <fullName evidence="12">DNA 3'-5' helicase RecQ</fullName>
    </alternativeName>
</protein>
<dbReference type="GO" id="GO:0005524">
    <property type="term" value="F:ATP binding"/>
    <property type="evidence" value="ECO:0007669"/>
    <property type="project" value="UniProtKB-KW"/>
</dbReference>
<dbReference type="Pfam" id="PF00270">
    <property type="entry name" value="DEAD"/>
    <property type="match status" value="1"/>
</dbReference>
<dbReference type="CDD" id="cd17920">
    <property type="entry name" value="DEXHc_RecQ"/>
    <property type="match status" value="1"/>
</dbReference>
<evidence type="ECO:0000256" key="10">
    <source>
        <dbReference type="ARBA" id="ARBA00034808"/>
    </source>
</evidence>
<dbReference type="GO" id="GO:0005737">
    <property type="term" value="C:cytoplasm"/>
    <property type="evidence" value="ECO:0007669"/>
    <property type="project" value="TreeGrafter"/>
</dbReference>
<dbReference type="PANTHER" id="PTHR13710:SF105">
    <property type="entry name" value="ATP-DEPENDENT DNA HELICASE Q1"/>
    <property type="match status" value="1"/>
</dbReference>
<dbReference type="GO" id="GO:0043138">
    <property type="term" value="F:3'-5' DNA helicase activity"/>
    <property type="evidence" value="ECO:0007669"/>
    <property type="project" value="UniProtKB-EC"/>
</dbReference>
<evidence type="ECO:0000256" key="9">
    <source>
        <dbReference type="ARBA" id="ARBA00034617"/>
    </source>
</evidence>
<keyword evidence="16" id="KW-1185">Reference proteome</keyword>
<dbReference type="Proteomes" id="UP000537326">
    <property type="component" value="Unassembled WGS sequence"/>
</dbReference>
<dbReference type="InterPro" id="IPR014001">
    <property type="entry name" value="Helicase_ATP-bd"/>
</dbReference>
<evidence type="ECO:0000259" key="13">
    <source>
        <dbReference type="PROSITE" id="PS51192"/>
    </source>
</evidence>
<sequence length="536" mass="57995">MTVSDPQLCSLAADLLDVAEPTTDQLTAVRRLLEGHDVLLVAPTGTGKSLVFQLAAAAAERLCVVVTPLLSLAGDQVRGLDASAGEGFAARWTSAESAGDLDATEEAVRAGTLRLLYTSPEQLAGGRLRDLLAEHPPALLAVDEAHCVSTWGTDFRPSYAALGQVREAWGSPPTVAVTATASSAVRKDVHRVLGLGGTEQVLGFERPDLALRVLRLHEDSERAGTVEERVRALREETEGGLGLVYVRTRRDAETLAAHLAEAGLRAPAYHAGLPRDRREEVHDAFHAGDVDVVVATSAFGMGVHQPEVRFVLHAQAPESLDVYYQESGRAGRDGRRAVAEMLFRDEDLALGHFFAGGRPRSASVRRVAEAWREAPDADVRTLASTTGLGRRTVGRVLALLSAGGADPSEPVDRLADVVRRRAEAERTLRRTQVERVREYADSAHCRDLVLRHHFGDLSAEPCGRCDTCSAEGGAEPLETLRDLDGLRPESGVKHRRFGRGTITDLTRDTVTVLFDRVGYRTLATDLVRERQLLKPA</sequence>
<dbReference type="Pfam" id="PF16124">
    <property type="entry name" value="RecQ_Zn_bind"/>
    <property type="match status" value="1"/>
</dbReference>
<evidence type="ECO:0000256" key="3">
    <source>
        <dbReference type="ARBA" id="ARBA00022741"/>
    </source>
</evidence>
<keyword evidence="7" id="KW-0238">DNA-binding</keyword>
<dbReference type="SMART" id="SM00490">
    <property type="entry name" value="HELICc"/>
    <property type="match status" value="1"/>
</dbReference>
<evidence type="ECO:0000256" key="1">
    <source>
        <dbReference type="ARBA" id="ARBA00005446"/>
    </source>
</evidence>
<dbReference type="InterPro" id="IPR001650">
    <property type="entry name" value="Helicase_C-like"/>
</dbReference>
<proteinExistence type="inferred from homology"/>
<dbReference type="GO" id="GO:0046872">
    <property type="term" value="F:metal ion binding"/>
    <property type="evidence" value="ECO:0007669"/>
    <property type="project" value="UniProtKB-KW"/>
</dbReference>
<evidence type="ECO:0000256" key="8">
    <source>
        <dbReference type="ARBA" id="ARBA00023235"/>
    </source>
</evidence>
<evidence type="ECO:0000313" key="16">
    <source>
        <dbReference type="Proteomes" id="UP000537326"/>
    </source>
</evidence>
<dbReference type="EC" id="5.6.2.4" evidence="10"/>
<keyword evidence="5 15" id="KW-0347">Helicase</keyword>
<evidence type="ECO:0000259" key="14">
    <source>
        <dbReference type="PROSITE" id="PS51194"/>
    </source>
</evidence>
<dbReference type="PROSITE" id="PS51192">
    <property type="entry name" value="HELICASE_ATP_BIND_1"/>
    <property type="match status" value="1"/>
</dbReference>
<evidence type="ECO:0000256" key="6">
    <source>
        <dbReference type="ARBA" id="ARBA00022840"/>
    </source>
</evidence>
<dbReference type="Gene3D" id="3.40.50.300">
    <property type="entry name" value="P-loop containing nucleotide triphosphate hydrolases"/>
    <property type="match status" value="2"/>
</dbReference>
<feature type="domain" description="Helicase ATP-binding" evidence="13">
    <location>
        <begin position="29"/>
        <end position="199"/>
    </location>
</feature>
<organism evidence="15 16">
    <name type="scientific">Nocardioides marinus</name>
    <dbReference type="NCBI Taxonomy" id="374514"/>
    <lineage>
        <taxon>Bacteria</taxon>
        <taxon>Bacillati</taxon>
        <taxon>Actinomycetota</taxon>
        <taxon>Actinomycetes</taxon>
        <taxon>Propionibacteriales</taxon>
        <taxon>Nocardioidaceae</taxon>
        <taxon>Nocardioides</taxon>
    </lineage>
</organism>
<evidence type="ECO:0000256" key="5">
    <source>
        <dbReference type="ARBA" id="ARBA00022806"/>
    </source>
</evidence>
<dbReference type="InterPro" id="IPR004589">
    <property type="entry name" value="DNA_helicase_ATP-dep_RecQ"/>
</dbReference>
<comment type="similarity">
    <text evidence="1">Belongs to the helicase family. RecQ subfamily.</text>
</comment>
<dbReference type="GO" id="GO:0006310">
    <property type="term" value="P:DNA recombination"/>
    <property type="evidence" value="ECO:0007669"/>
    <property type="project" value="InterPro"/>
</dbReference>
<dbReference type="InterPro" id="IPR027417">
    <property type="entry name" value="P-loop_NTPase"/>
</dbReference>
<dbReference type="GO" id="GO:0043590">
    <property type="term" value="C:bacterial nucleoid"/>
    <property type="evidence" value="ECO:0007669"/>
    <property type="project" value="TreeGrafter"/>
</dbReference>
<dbReference type="RefSeq" id="WP_179529980.1">
    <property type="nucleotide sequence ID" value="NZ_BAAAPP010000002.1"/>
</dbReference>
<dbReference type="PANTHER" id="PTHR13710">
    <property type="entry name" value="DNA HELICASE RECQ FAMILY MEMBER"/>
    <property type="match status" value="1"/>
</dbReference>
<gene>
    <name evidence="15" type="ORF">BKA05_000446</name>
</gene>
<evidence type="ECO:0000256" key="2">
    <source>
        <dbReference type="ARBA" id="ARBA00022723"/>
    </source>
</evidence>
<comment type="caution">
    <text evidence="15">The sequence shown here is derived from an EMBL/GenBank/DDBJ whole genome shotgun (WGS) entry which is preliminary data.</text>
</comment>
<reference evidence="15 16" key="1">
    <citation type="submission" date="2020-07" db="EMBL/GenBank/DDBJ databases">
        <title>Sequencing the genomes of 1000 actinobacteria strains.</title>
        <authorList>
            <person name="Klenk H.-P."/>
        </authorList>
    </citation>
    <scope>NUCLEOTIDE SEQUENCE [LARGE SCALE GENOMIC DNA]</scope>
    <source>
        <strain evidence="15 16">DSM 18248</strain>
    </source>
</reference>
<dbReference type="PROSITE" id="PS51194">
    <property type="entry name" value="HELICASE_CTER"/>
    <property type="match status" value="1"/>
</dbReference>
<name>A0A7Y9YB48_9ACTN</name>
<dbReference type="InterPro" id="IPR032284">
    <property type="entry name" value="RecQ_Zn-bd"/>
</dbReference>
<dbReference type="GO" id="GO:0009378">
    <property type="term" value="F:four-way junction helicase activity"/>
    <property type="evidence" value="ECO:0007669"/>
    <property type="project" value="TreeGrafter"/>
</dbReference>
<dbReference type="AlphaFoldDB" id="A0A7Y9YB48"/>
<dbReference type="SMART" id="SM00487">
    <property type="entry name" value="DEXDc"/>
    <property type="match status" value="1"/>
</dbReference>
<accession>A0A7Y9YB48</accession>
<evidence type="ECO:0000256" key="4">
    <source>
        <dbReference type="ARBA" id="ARBA00022801"/>
    </source>
</evidence>
<evidence type="ECO:0000256" key="12">
    <source>
        <dbReference type="ARBA" id="ARBA00044550"/>
    </source>
</evidence>
<evidence type="ECO:0000313" key="15">
    <source>
        <dbReference type="EMBL" id="NYI08931.1"/>
    </source>
</evidence>
<dbReference type="EMBL" id="JACBZI010000001">
    <property type="protein sequence ID" value="NYI08931.1"/>
    <property type="molecule type" value="Genomic_DNA"/>
</dbReference>
<keyword evidence="3" id="KW-0547">Nucleotide-binding</keyword>
<dbReference type="NCBIfam" id="TIGR00614">
    <property type="entry name" value="recQ_fam"/>
    <property type="match status" value="1"/>
</dbReference>
<dbReference type="GO" id="GO:0030894">
    <property type="term" value="C:replisome"/>
    <property type="evidence" value="ECO:0007669"/>
    <property type="project" value="TreeGrafter"/>
</dbReference>
<dbReference type="GO" id="GO:0003677">
    <property type="term" value="F:DNA binding"/>
    <property type="evidence" value="ECO:0007669"/>
    <property type="project" value="UniProtKB-KW"/>
</dbReference>
<evidence type="ECO:0000256" key="7">
    <source>
        <dbReference type="ARBA" id="ARBA00023125"/>
    </source>
</evidence>
<keyword evidence="6" id="KW-0067">ATP-binding</keyword>
<dbReference type="Pfam" id="PF00271">
    <property type="entry name" value="Helicase_C"/>
    <property type="match status" value="1"/>
</dbReference>
<comment type="catalytic activity">
    <reaction evidence="9">
        <text>Couples ATP hydrolysis with the unwinding of duplex DNA by translocating in the 3'-5' direction.</text>
        <dbReference type="EC" id="5.6.2.4"/>
    </reaction>
</comment>